<dbReference type="AlphaFoldDB" id="A0A8H6XIT4"/>
<dbReference type="PANTHER" id="PTHR46148">
    <property type="entry name" value="CHROMO DOMAIN-CONTAINING PROTEIN"/>
    <property type="match status" value="1"/>
</dbReference>
<evidence type="ECO:0000256" key="1">
    <source>
        <dbReference type="SAM" id="MobiDB-lite"/>
    </source>
</evidence>
<sequence>MSAHDSMIAARVKQTRSANRKRQPAPFEEGDLVYLSTKNIKFEKGLARKLIPKFIGPYRIVRNFGNSSFQIELPSNLKQRGVHDVFHASLLRIHIPNDDRRFPGRLDCQLGVTTDYEDNEWPAEKITGHHGRRTSALFEVLWTTGDRTWMSYGQAARLPCFRDYLDTVGVSDIKKLPYGAGRPPAEDPQVFVGGIHMTFMGSASDINTQGCDGLSPTSLSTMYDLAEFTAPATGHDFFTGPVPDPQAWDPKFNPWNAKHHGIKRVSAEAFVLVGQGQHVGSHSVLSAKQVVLFISHNESLWYNKGSNDSEPDPVGYPEFAMYLSSYDQSSYLWVYWDPKERHYVYPPGDDQ</sequence>
<protein>
    <recommendedName>
        <fullName evidence="2">Tf2-1-like SH3-like domain-containing protein</fullName>
    </recommendedName>
</protein>
<feature type="domain" description="Tf2-1-like SH3-like" evidence="2">
    <location>
        <begin position="30"/>
        <end position="92"/>
    </location>
</feature>
<dbReference type="OrthoDB" id="3211671at2759"/>
<dbReference type="PANTHER" id="PTHR46148:SF44">
    <property type="entry name" value="GAG-POL POLYPROTEIN"/>
    <property type="match status" value="1"/>
</dbReference>
<evidence type="ECO:0000259" key="2">
    <source>
        <dbReference type="Pfam" id="PF24626"/>
    </source>
</evidence>
<comment type="caution">
    <text evidence="3">The sequence shown here is derived from an EMBL/GenBank/DDBJ whole genome shotgun (WGS) entry which is preliminary data.</text>
</comment>
<reference evidence="3" key="1">
    <citation type="submission" date="2020-05" db="EMBL/GenBank/DDBJ databases">
        <title>Mycena genomes resolve the evolution of fungal bioluminescence.</title>
        <authorList>
            <person name="Tsai I.J."/>
        </authorList>
    </citation>
    <scope>NUCLEOTIDE SEQUENCE</scope>
    <source>
        <strain evidence="3">CCC161011</strain>
    </source>
</reference>
<evidence type="ECO:0000313" key="3">
    <source>
        <dbReference type="EMBL" id="KAF7341444.1"/>
    </source>
</evidence>
<accession>A0A8H6XIT4</accession>
<dbReference type="EMBL" id="JACAZI010000018">
    <property type="protein sequence ID" value="KAF7341444.1"/>
    <property type="molecule type" value="Genomic_DNA"/>
</dbReference>
<name>A0A8H6XIT4_9AGAR</name>
<feature type="region of interest" description="Disordered" evidence="1">
    <location>
        <begin position="1"/>
        <end position="24"/>
    </location>
</feature>
<dbReference type="Pfam" id="PF24626">
    <property type="entry name" value="SH3_Tf2-1"/>
    <property type="match status" value="1"/>
</dbReference>
<dbReference type="InterPro" id="IPR056924">
    <property type="entry name" value="SH3_Tf2-1"/>
</dbReference>
<keyword evidence="4" id="KW-1185">Reference proteome</keyword>
<proteinExistence type="predicted"/>
<dbReference type="Proteomes" id="UP000620124">
    <property type="component" value="Unassembled WGS sequence"/>
</dbReference>
<organism evidence="3 4">
    <name type="scientific">Mycena venus</name>
    <dbReference type="NCBI Taxonomy" id="2733690"/>
    <lineage>
        <taxon>Eukaryota</taxon>
        <taxon>Fungi</taxon>
        <taxon>Dikarya</taxon>
        <taxon>Basidiomycota</taxon>
        <taxon>Agaricomycotina</taxon>
        <taxon>Agaricomycetes</taxon>
        <taxon>Agaricomycetidae</taxon>
        <taxon>Agaricales</taxon>
        <taxon>Marasmiineae</taxon>
        <taxon>Mycenaceae</taxon>
        <taxon>Mycena</taxon>
    </lineage>
</organism>
<evidence type="ECO:0000313" key="4">
    <source>
        <dbReference type="Proteomes" id="UP000620124"/>
    </source>
</evidence>
<gene>
    <name evidence="3" type="ORF">MVEN_01881600</name>
</gene>